<organism evidence="1">
    <name type="scientific">bioreactor metagenome</name>
    <dbReference type="NCBI Taxonomy" id="1076179"/>
    <lineage>
        <taxon>unclassified sequences</taxon>
        <taxon>metagenomes</taxon>
        <taxon>ecological metagenomes</taxon>
    </lineage>
</organism>
<protein>
    <submittedName>
        <fullName evidence="1">Uncharacterized protein</fullName>
    </submittedName>
</protein>
<comment type="caution">
    <text evidence="1">The sequence shown here is derived from an EMBL/GenBank/DDBJ whole genome shotgun (WGS) entry which is preliminary data.</text>
</comment>
<dbReference type="NCBIfam" id="NF033679">
    <property type="entry name" value="DNRLRE_dom"/>
    <property type="match status" value="1"/>
</dbReference>
<sequence length="76" mass="8709">MLGTTLTFETPLATPALGQWYAVDITTLYNGWKNGTYLNYGVQFRPVSYSDNNFDEFYSSDYMEDPTLRPKLVVIP</sequence>
<accession>A0A645FXS8</accession>
<dbReference type="AlphaFoldDB" id="A0A645FXS8"/>
<name>A0A645FXS8_9ZZZZ</name>
<proteinExistence type="predicted"/>
<reference evidence="1" key="1">
    <citation type="submission" date="2019-08" db="EMBL/GenBank/DDBJ databases">
        <authorList>
            <person name="Kucharzyk K."/>
            <person name="Murdoch R.W."/>
            <person name="Higgins S."/>
            <person name="Loffler F."/>
        </authorList>
    </citation>
    <scope>NUCLEOTIDE SEQUENCE</scope>
</reference>
<dbReference type="EMBL" id="VSSQ01063701">
    <property type="protein sequence ID" value="MPN16703.1"/>
    <property type="molecule type" value="Genomic_DNA"/>
</dbReference>
<evidence type="ECO:0000313" key="1">
    <source>
        <dbReference type="EMBL" id="MPN16703.1"/>
    </source>
</evidence>
<gene>
    <name evidence="1" type="ORF">SDC9_164048</name>
</gene>